<accession>A0A7J7M0J9</accession>
<comment type="caution">
    <text evidence="1">The sequence shown here is derived from an EMBL/GenBank/DDBJ whole genome shotgun (WGS) entry which is preliminary data.</text>
</comment>
<reference evidence="1 2" key="1">
    <citation type="journal article" date="2020" name="IScience">
        <title>Genome Sequencing of the Endangered Kingdonia uniflora (Circaeasteraceae, Ranunculales) Reveals Potential Mechanisms of Evolutionary Specialization.</title>
        <authorList>
            <person name="Sun Y."/>
            <person name="Deng T."/>
            <person name="Zhang A."/>
            <person name="Moore M.J."/>
            <person name="Landis J.B."/>
            <person name="Lin N."/>
            <person name="Zhang H."/>
            <person name="Zhang X."/>
            <person name="Huang J."/>
            <person name="Zhang X."/>
            <person name="Sun H."/>
            <person name="Wang H."/>
        </authorList>
    </citation>
    <scope>NUCLEOTIDE SEQUENCE [LARGE SCALE GENOMIC DNA]</scope>
    <source>
        <strain evidence="1">TB1705</strain>
        <tissue evidence="1">Leaf</tissue>
    </source>
</reference>
<proteinExistence type="predicted"/>
<dbReference type="Proteomes" id="UP000541444">
    <property type="component" value="Unassembled WGS sequence"/>
</dbReference>
<evidence type="ECO:0000313" key="1">
    <source>
        <dbReference type="EMBL" id="KAF6148308.1"/>
    </source>
</evidence>
<organism evidence="1 2">
    <name type="scientific">Kingdonia uniflora</name>
    <dbReference type="NCBI Taxonomy" id="39325"/>
    <lineage>
        <taxon>Eukaryota</taxon>
        <taxon>Viridiplantae</taxon>
        <taxon>Streptophyta</taxon>
        <taxon>Embryophyta</taxon>
        <taxon>Tracheophyta</taxon>
        <taxon>Spermatophyta</taxon>
        <taxon>Magnoliopsida</taxon>
        <taxon>Ranunculales</taxon>
        <taxon>Circaeasteraceae</taxon>
        <taxon>Kingdonia</taxon>
    </lineage>
</organism>
<name>A0A7J7M0J9_9MAGN</name>
<sequence length="577" mass="64788">MWEIITVCDHLNEKWEKEGKVRMITPEDVLKFYGVKNYKASGGSYICVTATQRRFFDLNLAGQTWNDNIIWVKGNCLQRDDEEPLEIRFRTVKQSVKSKVERKESLLNEVAEEETELELVLEGLCLSRKKGGEVAKDKRRRGEPSGESGGKVVEGRSAVVDDLKEVEERARLAVLHGEEDTRKMAAKGFSCRGDWSATDGDKANLHEMVEEHDILGCHLMLKGYSEEEVDAIKADTYVEEEDEEEAEAVGIVDGLDNISRQAVLGNQGDDVELSEGGSEKAIKEMSLRIKGLESGLAWERETFKSLLSAQPELQVELDSSRSLEDDVLKCDPGRFDLILLVEEKDAEINKGLKELTEVTERGEKLQRQVDALAVKGDVVSLSGQIRELDSNVSRIQGHVQKGNVNLRECQHKLDVALIREKVLEGEIKAKESLVKRKEELLKDILAREELNAEIQRLHARVVDLEAMYLAESAKYTKKLEENVIYHAKAIDAYFIEEVKRLESERDILFKTLSDKGCICGAKIDRGNCMGIMETQLDSRTAELIESGRAAMIRELKVQPLDVGGSTADSPSAEKKPL</sequence>
<evidence type="ECO:0000313" key="2">
    <source>
        <dbReference type="Proteomes" id="UP000541444"/>
    </source>
</evidence>
<keyword evidence="2" id="KW-1185">Reference proteome</keyword>
<dbReference type="AlphaFoldDB" id="A0A7J7M0J9"/>
<protein>
    <submittedName>
        <fullName evidence="1">Uncharacterized protein</fullName>
    </submittedName>
</protein>
<gene>
    <name evidence="1" type="ORF">GIB67_025527</name>
</gene>
<dbReference type="EMBL" id="JACGCM010001848">
    <property type="protein sequence ID" value="KAF6148308.1"/>
    <property type="molecule type" value="Genomic_DNA"/>
</dbReference>